<evidence type="ECO:0000256" key="8">
    <source>
        <dbReference type="ARBA" id="ARBA00023069"/>
    </source>
</evidence>
<reference evidence="17" key="1">
    <citation type="submission" date="2021-02" db="EMBL/GenBank/DDBJ databases">
        <authorList>
            <person name="Dougan E. K."/>
            <person name="Rhodes N."/>
            <person name="Thang M."/>
            <person name="Chan C."/>
        </authorList>
    </citation>
    <scope>NUCLEOTIDE SEQUENCE</scope>
</reference>
<gene>
    <name evidence="17" type="primary">MNS1</name>
    <name evidence="17" type="ORF">SNEC2469_LOCUS1287</name>
</gene>
<evidence type="ECO:0000313" key="17">
    <source>
        <dbReference type="EMBL" id="CAE7194364.1"/>
    </source>
</evidence>
<keyword evidence="8" id="KW-0969">Cilium</keyword>
<evidence type="ECO:0000256" key="10">
    <source>
        <dbReference type="ARBA" id="ARBA00023242"/>
    </source>
</evidence>
<evidence type="ECO:0000256" key="2">
    <source>
        <dbReference type="ARBA" id="ARBA00004611"/>
    </source>
</evidence>
<dbReference type="GO" id="GO:0005634">
    <property type="term" value="C:nucleus"/>
    <property type="evidence" value="ECO:0007669"/>
    <property type="project" value="UniProtKB-SubCell"/>
</dbReference>
<comment type="subcellular location">
    <subcellularLocation>
        <location evidence="2">Cytoplasm</location>
        <location evidence="2">Cytoskeleton</location>
        <location evidence="2">Flagellum axoneme</location>
    </subcellularLocation>
    <subcellularLocation>
        <location evidence="1">Nucleus</location>
    </subcellularLocation>
</comment>
<evidence type="ECO:0000256" key="13">
    <source>
        <dbReference type="ARBA" id="ARBA00046114"/>
    </source>
</evidence>
<evidence type="ECO:0000256" key="5">
    <source>
        <dbReference type="ARBA" id="ARBA00022490"/>
    </source>
</evidence>
<keyword evidence="6" id="KW-0282">Flagellum</keyword>
<evidence type="ECO:0000256" key="6">
    <source>
        <dbReference type="ARBA" id="ARBA00022846"/>
    </source>
</evidence>
<feature type="compositionally biased region" description="Low complexity" evidence="15">
    <location>
        <begin position="298"/>
        <end position="309"/>
    </location>
</feature>
<evidence type="ECO:0000259" key="16">
    <source>
        <dbReference type="Pfam" id="PF13868"/>
    </source>
</evidence>
<evidence type="ECO:0000256" key="12">
    <source>
        <dbReference type="ARBA" id="ARBA00023273"/>
    </source>
</evidence>
<dbReference type="OrthoDB" id="439476at2759"/>
<feature type="coiled-coil region" evidence="14">
    <location>
        <begin position="62"/>
        <end position="228"/>
    </location>
</feature>
<feature type="region of interest" description="Disordered" evidence="15">
    <location>
        <begin position="298"/>
        <end position="385"/>
    </location>
</feature>
<accession>A0A812J193</accession>
<evidence type="ECO:0000313" key="18">
    <source>
        <dbReference type="Proteomes" id="UP000601435"/>
    </source>
</evidence>
<evidence type="ECO:0000256" key="3">
    <source>
        <dbReference type="ARBA" id="ARBA00009158"/>
    </source>
</evidence>
<comment type="similarity">
    <text evidence="3">Belongs to the MNS1 family.</text>
</comment>
<evidence type="ECO:0000256" key="9">
    <source>
        <dbReference type="ARBA" id="ARBA00023212"/>
    </source>
</evidence>
<dbReference type="PANTHER" id="PTHR19265">
    <property type="entry name" value="MEIOSIS-SPECIFIC NUCLEAR STRUCTURAL PROTEIN 1"/>
    <property type="match status" value="1"/>
</dbReference>
<keyword evidence="5" id="KW-0963">Cytoplasm</keyword>
<keyword evidence="11" id="KW-0469">Meiosis</keyword>
<dbReference type="Pfam" id="PF13868">
    <property type="entry name" value="TPH"/>
    <property type="match status" value="1"/>
</dbReference>
<evidence type="ECO:0000256" key="7">
    <source>
        <dbReference type="ARBA" id="ARBA00023054"/>
    </source>
</evidence>
<evidence type="ECO:0000256" key="1">
    <source>
        <dbReference type="ARBA" id="ARBA00004123"/>
    </source>
</evidence>
<comment type="function">
    <text evidence="13">Microtubule inner protein (MIP) part of the dynein-decorated doublet microtubules (DMTs) in cilia axoneme, which is required for motile cilia beating. May play a role in the control of meiotic division and germ cell differentiation through regulation of pairing and recombination during meiosis. Required for sperm flagella assembly. May play a role in the assembly and function of the outer dynein arm-docking complex (ODA-DC). ODA-DC mediates outer dynein arms (ODA) binding onto the axonemal doublet microtubules.</text>
</comment>
<proteinExistence type="inferred from homology"/>
<keyword evidence="7 14" id="KW-0175">Coiled coil</keyword>
<sequence length="385" mass="44776">MSASNSRSQDVVAKIMDEDLRDLAAREQKKKEANRILAEYHQALLDRRREDEKQQVEEDQRIEAYAREKRSREEQVAKEKRELEAERNRVLQELSSKQVRVNREAQEREKLREELWYEEREELERRKEWMKAQKRLEDQQEMLRAYQAHLERQERLRKEEAAKEQEARQALMEQFAEDERVDQMSAQRRRLKMQEYRREVDNQMEARKQQCEAERRKELEKLARLRAVEAEHAQIVEEERRRLLKLHAGDARHFPKGALARESDLELVGLPRSAAPERPAVQRQRDNYLGLAPYPARSRAVSAGARAPPLADPEPEPEGPLAAPFRRPRASTPVPRFAPAPRDRGGGVAEVLGQGLAEGGFQPPARVPARSRASSVAMSRRDAGS</sequence>
<comment type="caution">
    <text evidence="17">The sequence shown here is derived from an EMBL/GenBank/DDBJ whole genome shotgun (WGS) entry which is preliminary data.</text>
</comment>
<keyword evidence="10" id="KW-0539">Nucleus</keyword>
<evidence type="ECO:0000256" key="14">
    <source>
        <dbReference type="SAM" id="Coils"/>
    </source>
</evidence>
<evidence type="ECO:0000256" key="11">
    <source>
        <dbReference type="ARBA" id="ARBA00023254"/>
    </source>
</evidence>
<keyword evidence="18" id="KW-1185">Reference proteome</keyword>
<organism evidence="17 18">
    <name type="scientific">Symbiodinium necroappetens</name>
    <dbReference type="NCBI Taxonomy" id="1628268"/>
    <lineage>
        <taxon>Eukaryota</taxon>
        <taxon>Sar</taxon>
        <taxon>Alveolata</taxon>
        <taxon>Dinophyceae</taxon>
        <taxon>Suessiales</taxon>
        <taxon>Symbiodiniaceae</taxon>
        <taxon>Symbiodinium</taxon>
    </lineage>
</organism>
<dbReference type="InterPro" id="IPR043597">
    <property type="entry name" value="TPH_dom"/>
</dbReference>
<evidence type="ECO:0000256" key="15">
    <source>
        <dbReference type="SAM" id="MobiDB-lite"/>
    </source>
</evidence>
<dbReference type="EMBL" id="CAJNJA010005618">
    <property type="protein sequence ID" value="CAE7194364.1"/>
    <property type="molecule type" value="Genomic_DNA"/>
</dbReference>
<dbReference type="AlphaFoldDB" id="A0A812J193"/>
<dbReference type="Proteomes" id="UP000601435">
    <property type="component" value="Unassembled WGS sequence"/>
</dbReference>
<keyword evidence="9" id="KW-0206">Cytoskeleton</keyword>
<dbReference type="InterPro" id="IPR026504">
    <property type="entry name" value="MNS1"/>
</dbReference>
<feature type="domain" description="Trichohyalin-plectin-homology" evidence="16">
    <location>
        <begin position="9"/>
        <end position="251"/>
    </location>
</feature>
<feature type="compositionally biased region" description="Low complexity" evidence="15">
    <location>
        <begin position="363"/>
        <end position="378"/>
    </location>
</feature>
<keyword evidence="12" id="KW-0966">Cell projection</keyword>
<name>A0A812J193_9DINO</name>
<protein>
    <recommendedName>
        <fullName evidence="4">Meiosis-specific nuclear structural protein 1</fullName>
    </recommendedName>
</protein>
<evidence type="ECO:0000256" key="4">
    <source>
        <dbReference type="ARBA" id="ARBA00014813"/>
    </source>
</evidence>
<dbReference type="GO" id="GO:0051321">
    <property type="term" value="P:meiotic cell cycle"/>
    <property type="evidence" value="ECO:0007669"/>
    <property type="project" value="UniProtKB-KW"/>
</dbReference>
<dbReference type="PANTHER" id="PTHR19265:SF0">
    <property type="entry name" value="MEIOSIS-SPECIFIC NUCLEAR STRUCTURAL PROTEIN 1"/>
    <property type="match status" value="1"/>
</dbReference>